<feature type="chain" id="PRO_5007280664" evidence="1">
    <location>
        <begin position="25"/>
        <end position="114"/>
    </location>
</feature>
<dbReference type="PATRIC" id="fig|188932.3.peg.4206"/>
<evidence type="ECO:0000256" key="1">
    <source>
        <dbReference type="SAM" id="SignalP"/>
    </source>
</evidence>
<keyword evidence="3" id="KW-1185">Reference proteome</keyword>
<accession>A0A127VI82</accession>
<proteinExistence type="predicted"/>
<gene>
    <name evidence="2" type="ORF">AY601_4050</name>
</gene>
<feature type="signal peptide" evidence="1">
    <location>
        <begin position="1"/>
        <end position="24"/>
    </location>
</feature>
<dbReference type="EMBL" id="CP014504">
    <property type="protein sequence ID" value="AMQ00901.1"/>
    <property type="molecule type" value="Genomic_DNA"/>
</dbReference>
<sequence length="114" mass="12217" precursor="true">MRKILTGALFVSMFLSFPTSSSFAKTVNPVHSNKQANSYLGYIVQGIYTISIFGDLATNIVSSANVYETATGNDIAVDYVQNGGVFNNNGVINVNIKIHTVSGRLIRVAGNLTL</sequence>
<name>A0A127VI82_9SPHI</name>
<dbReference type="Proteomes" id="UP000071561">
    <property type="component" value="Chromosome"/>
</dbReference>
<reference evidence="2 3" key="1">
    <citation type="submission" date="2016-03" db="EMBL/GenBank/DDBJ databases">
        <title>Complete genome sequence of Pedobacter cryoconitis PAMC 27485.</title>
        <authorList>
            <person name="Lee J."/>
            <person name="Kim O.-S."/>
        </authorList>
    </citation>
    <scope>NUCLEOTIDE SEQUENCE [LARGE SCALE GENOMIC DNA]</scope>
    <source>
        <strain evidence="2 3">PAMC 27485</strain>
    </source>
</reference>
<evidence type="ECO:0000313" key="2">
    <source>
        <dbReference type="EMBL" id="AMQ00901.1"/>
    </source>
</evidence>
<dbReference type="KEGG" id="pcm:AY601_4050"/>
<dbReference type="RefSeq" id="WP_068404404.1">
    <property type="nucleotide sequence ID" value="NZ_CP014504.1"/>
</dbReference>
<protein>
    <submittedName>
        <fullName evidence="2">Uncharacterized protein</fullName>
    </submittedName>
</protein>
<evidence type="ECO:0000313" key="3">
    <source>
        <dbReference type="Proteomes" id="UP000071561"/>
    </source>
</evidence>
<dbReference type="AlphaFoldDB" id="A0A127VI82"/>
<keyword evidence="1" id="KW-0732">Signal</keyword>
<organism evidence="2 3">
    <name type="scientific">Pedobacter cryoconitis</name>
    <dbReference type="NCBI Taxonomy" id="188932"/>
    <lineage>
        <taxon>Bacteria</taxon>
        <taxon>Pseudomonadati</taxon>
        <taxon>Bacteroidota</taxon>
        <taxon>Sphingobacteriia</taxon>
        <taxon>Sphingobacteriales</taxon>
        <taxon>Sphingobacteriaceae</taxon>
        <taxon>Pedobacter</taxon>
    </lineage>
</organism>